<dbReference type="OrthoDB" id="665150at2"/>
<protein>
    <submittedName>
        <fullName evidence="2">Uncharacterized protein</fullName>
    </submittedName>
</protein>
<reference evidence="2 3" key="1">
    <citation type="submission" date="2019-04" db="EMBL/GenBank/DDBJ databases">
        <title>Flavobacterium sp. nov. isolated from construction timber.</title>
        <authorList>
            <person name="Lin S.-Y."/>
            <person name="Chang C.-T."/>
            <person name="Young C.-C."/>
        </authorList>
    </citation>
    <scope>NUCLEOTIDE SEQUENCE [LARGE SCALE GENOMIC DNA]</scope>
    <source>
        <strain evidence="2 3">CC-CTC003</strain>
    </source>
</reference>
<dbReference type="Proteomes" id="UP000307507">
    <property type="component" value="Unassembled WGS sequence"/>
</dbReference>
<dbReference type="RefSeq" id="WP_136401362.1">
    <property type="nucleotide sequence ID" value="NZ_SSNZ01000001.1"/>
</dbReference>
<evidence type="ECO:0000313" key="3">
    <source>
        <dbReference type="Proteomes" id="UP000307507"/>
    </source>
</evidence>
<dbReference type="AlphaFoldDB" id="A0A4S4A339"/>
<gene>
    <name evidence="2" type="ORF">E6C50_01095</name>
</gene>
<keyword evidence="3" id="KW-1185">Reference proteome</keyword>
<evidence type="ECO:0000313" key="2">
    <source>
        <dbReference type="EMBL" id="THF52837.1"/>
    </source>
</evidence>
<feature type="signal peptide" evidence="1">
    <location>
        <begin position="1"/>
        <end position="19"/>
    </location>
</feature>
<dbReference type="EMBL" id="SSNZ01000001">
    <property type="protein sequence ID" value="THF52837.1"/>
    <property type="molecule type" value="Genomic_DNA"/>
</dbReference>
<proteinExistence type="predicted"/>
<accession>A0A4S4A339</accession>
<evidence type="ECO:0000256" key="1">
    <source>
        <dbReference type="SAM" id="SignalP"/>
    </source>
</evidence>
<feature type="chain" id="PRO_5020765089" evidence="1">
    <location>
        <begin position="20"/>
        <end position="177"/>
    </location>
</feature>
<keyword evidence="1" id="KW-0732">Signal</keyword>
<name>A0A4S4A339_9FLAO</name>
<sequence length="177" mass="19784">MKKHILSAFLFLISLTAFSQNPEYSGRPYLWENKKLSELERAEAQFDTKSKGFGYGGVDILYTVFTDKSDIRFTKEKLPTFVIKVDKGIDPAEAYVILKATVKKKKRSFLVGSYAMGGKAKDTGEPKIKTVYKKLKDGIYEVTLPSDTSTGEYAFVPNSTEGMSMGNKIKITCFGID</sequence>
<organism evidence="2 3">
    <name type="scientific">Flavobacterium supellecticarium</name>
    <dbReference type="NCBI Taxonomy" id="2565924"/>
    <lineage>
        <taxon>Bacteria</taxon>
        <taxon>Pseudomonadati</taxon>
        <taxon>Bacteroidota</taxon>
        <taxon>Flavobacteriia</taxon>
        <taxon>Flavobacteriales</taxon>
        <taxon>Flavobacteriaceae</taxon>
        <taxon>Flavobacterium</taxon>
    </lineage>
</organism>
<comment type="caution">
    <text evidence="2">The sequence shown here is derived from an EMBL/GenBank/DDBJ whole genome shotgun (WGS) entry which is preliminary data.</text>
</comment>